<evidence type="ECO:0008006" key="8">
    <source>
        <dbReference type="Google" id="ProtNLM"/>
    </source>
</evidence>
<dbReference type="EMBL" id="UXSR01005184">
    <property type="protein sequence ID" value="VDD79198.1"/>
    <property type="molecule type" value="Genomic_DNA"/>
</dbReference>
<dbReference type="SUPFAM" id="SSF48350">
    <property type="entry name" value="GTPase activation domain, GAP"/>
    <property type="match status" value="1"/>
</dbReference>
<feature type="domain" description="Rho-GAP" evidence="5">
    <location>
        <begin position="152"/>
        <end position="345"/>
    </location>
</feature>
<feature type="region of interest" description="Disordered" evidence="3">
    <location>
        <begin position="372"/>
        <end position="407"/>
    </location>
</feature>
<feature type="compositionally biased region" description="Polar residues" evidence="3">
    <location>
        <begin position="419"/>
        <end position="432"/>
    </location>
</feature>
<keyword evidence="2" id="KW-0175">Coiled coil</keyword>
<dbReference type="GO" id="GO:0051056">
    <property type="term" value="P:regulation of small GTPase mediated signal transduction"/>
    <property type="evidence" value="ECO:0007669"/>
    <property type="project" value="UniProtKB-ARBA"/>
</dbReference>
<name>A0A158QTR7_MESCO</name>
<dbReference type="SMART" id="SM00233">
    <property type="entry name" value="PH"/>
    <property type="match status" value="1"/>
</dbReference>
<keyword evidence="7" id="KW-1185">Reference proteome</keyword>
<dbReference type="Pfam" id="PF00620">
    <property type="entry name" value="RhoGAP"/>
    <property type="match status" value="1"/>
</dbReference>
<dbReference type="STRING" id="53468.A0A158QTR7"/>
<dbReference type="GO" id="GO:0007165">
    <property type="term" value="P:signal transduction"/>
    <property type="evidence" value="ECO:0007669"/>
    <property type="project" value="InterPro"/>
</dbReference>
<evidence type="ECO:0000313" key="6">
    <source>
        <dbReference type="EMBL" id="VDD79198.1"/>
    </source>
</evidence>
<dbReference type="Proteomes" id="UP000267029">
    <property type="component" value="Unassembled WGS sequence"/>
</dbReference>
<dbReference type="GO" id="GO:0005096">
    <property type="term" value="F:GTPase activator activity"/>
    <property type="evidence" value="ECO:0007669"/>
    <property type="project" value="UniProtKB-KW"/>
</dbReference>
<dbReference type="SMART" id="SM00324">
    <property type="entry name" value="RhoGAP"/>
    <property type="match status" value="1"/>
</dbReference>
<sequence length="562" mass="62690">MRHGSESRVVVFSIVCLNSLRVSAKNGSTGRIQLIQHRGWLRKQGGKFRTWKRRFFVLRQGCLEYYADSEQIRLLGSFKIGPPEIMEVVTCETDVTADDKTFNFIVKKSRAWGSDQKQVLILSASSANERREWIRALRKQLYLKLGGGIFGTHLSEAFAFTSPEMKYVPRVVFQTAEFIRQNGLTADGIFRKCGARHVIDELCEAYDTAQPDPILRVGEHDAHAAAGVLKQYLRELPEPVIPYRQYDRLKATGYLIDDGQDLKPIIDQLECLPAPNYRLLQFICQLLSEVAGHSEENRMTVENLASIFAPNILRHADYDPDIEMSATPVITLTIAGFIRRHEELFRCELLHFAQLQTAALAANSSAQVLRQNFSEPPEGSPGRSPHSTWHKSGSLTDSSNSHSPNQIWFPHERCRSRIPSRQLTIATSSPSRRFNGRTSSGERGFSSGGSHASLRVPKNYSPSPVGRNGSGNREGSGGLLGEVELADGAEQLRYWRSVALVARAEAVCERARSQALTSELARARCDLDMAEAELGLLRKRLALLESTLARRDTPTDGASALQ</sequence>
<evidence type="ECO:0000259" key="5">
    <source>
        <dbReference type="PROSITE" id="PS50238"/>
    </source>
</evidence>
<dbReference type="AlphaFoldDB" id="A0A158QTR7"/>
<feature type="compositionally biased region" description="Low complexity" evidence="3">
    <location>
        <begin position="374"/>
        <end position="387"/>
    </location>
</feature>
<dbReference type="Gene3D" id="2.30.29.30">
    <property type="entry name" value="Pleckstrin-homology domain (PH domain)/Phosphotyrosine-binding domain (PTB)"/>
    <property type="match status" value="1"/>
</dbReference>
<evidence type="ECO:0000259" key="4">
    <source>
        <dbReference type="PROSITE" id="PS50003"/>
    </source>
</evidence>
<dbReference type="OrthoDB" id="185175at2759"/>
<dbReference type="InterPro" id="IPR051025">
    <property type="entry name" value="RhoGAP"/>
</dbReference>
<dbReference type="PROSITE" id="PS50003">
    <property type="entry name" value="PH_DOMAIN"/>
    <property type="match status" value="1"/>
</dbReference>
<dbReference type="Pfam" id="PF00169">
    <property type="entry name" value="PH"/>
    <property type="match status" value="1"/>
</dbReference>
<dbReference type="SUPFAM" id="SSF50729">
    <property type="entry name" value="PH domain-like"/>
    <property type="match status" value="1"/>
</dbReference>
<dbReference type="PANTHER" id="PTHR15228">
    <property type="entry name" value="SPERMATHECAL PHYSIOLOGY VARIANT"/>
    <property type="match status" value="1"/>
</dbReference>
<keyword evidence="1" id="KW-0343">GTPase activation</keyword>
<dbReference type="InterPro" id="IPR000198">
    <property type="entry name" value="RhoGAP_dom"/>
</dbReference>
<feature type="domain" description="PH" evidence="4">
    <location>
        <begin position="34"/>
        <end position="142"/>
    </location>
</feature>
<evidence type="ECO:0000313" key="7">
    <source>
        <dbReference type="Proteomes" id="UP000267029"/>
    </source>
</evidence>
<organism evidence="6 7">
    <name type="scientific">Mesocestoides corti</name>
    <name type="common">Flatworm</name>
    <dbReference type="NCBI Taxonomy" id="53468"/>
    <lineage>
        <taxon>Eukaryota</taxon>
        <taxon>Metazoa</taxon>
        <taxon>Spiralia</taxon>
        <taxon>Lophotrochozoa</taxon>
        <taxon>Platyhelminthes</taxon>
        <taxon>Cestoda</taxon>
        <taxon>Eucestoda</taxon>
        <taxon>Cyclophyllidea</taxon>
        <taxon>Mesocestoididae</taxon>
        <taxon>Mesocestoides</taxon>
    </lineage>
</organism>
<dbReference type="PANTHER" id="PTHR15228:SF24">
    <property type="entry name" value="RHO-GAP DOMAIN-CONTAINING PROTEIN"/>
    <property type="match status" value="1"/>
</dbReference>
<evidence type="ECO:0000256" key="1">
    <source>
        <dbReference type="ARBA" id="ARBA00022468"/>
    </source>
</evidence>
<dbReference type="Gene3D" id="1.10.555.10">
    <property type="entry name" value="Rho GTPase activation protein"/>
    <property type="match status" value="1"/>
</dbReference>
<gene>
    <name evidence="6" type="ORF">MCOS_LOCUS5201</name>
</gene>
<feature type="compositionally biased region" description="Low complexity" evidence="3">
    <location>
        <begin position="436"/>
        <end position="450"/>
    </location>
</feature>
<proteinExistence type="predicted"/>
<evidence type="ECO:0000256" key="3">
    <source>
        <dbReference type="SAM" id="MobiDB-lite"/>
    </source>
</evidence>
<reference evidence="6 7" key="1">
    <citation type="submission" date="2018-10" db="EMBL/GenBank/DDBJ databases">
        <authorList>
            <consortium name="Pathogen Informatics"/>
        </authorList>
    </citation>
    <scope>NUCLEOTIDE SEQUENCE [LARGE SCALE GENOMIC DNA]</scope>
</reference>
<dbReference type="InterPro" id="IPR001849">
    <property type="entry name" value="PH_domain"/>
</dbReference>
<dbReference type="InterPro" id="IPR011993">
    <property type="entry name" value="PH-like_dom_sf"/>
</dbReference>
<feature type="coiled-coil region" evidence="2">
    <location>
        <begin position="513"/>
        <end position="547"/>
    </location>
</feature>
<accession>A0A158QTR7</accession>
<feature type="region of interest" description="Disordered" evidence="3">
    <location>
        <begin position="419"/>
        <end position="476"/>
    </location>
</feature>
<feature type="compositionally biased region" description="Polar residues" evidence="3">
    <location>
        <begin position="390"/>
        <end position="406"/>
    </location>
</feature>
<protein>
    <recommendedName>
        <fullName evidence="8">Rho-GAP domain-containing protein</fullName>
    </recommendedName>
</protein>
<dbReference type="InterPro" id="IPR008936">
    <property type="entry name" value="Rho_GTPase_activation_prot"/>
</dbReference>
<evidence type="ECO:0000256" key="2">
    <source>
        <dbReference type="SAM" id="Coils"/>
    </source>
</evidence>
<dbReference type="PROSITE" id="PS50238">
    <property type="entry name" value="RHOGAP"/>
    <property type="match status" value="1"/>
</dbReference>